<protein>
    <submittedName>
        <fullName evidence="2">Uncharacterized protein</fullName>
    </submittedName>
</protein>
<feature type="signal peptide" evidence="1">
    <location>
        <begin position="1"/>
        <end position="16"/>
    </location>
</feature>
<name>A0A8D8TRN7_9HEMI</name>
<reference evidence="2" key="1">
    <citation type="submission" date="2021-05" db="EMBL/GenBank/DDBJ databases">
        <authorList>
            <person name="Alioto T."/>
            <person name="Alioto T."/>
            <person name="Gomez Garrido J."/>
        </authorList>
    </citation>
    <scope>NUCLEOTIDE SEQUENCE</scope>
</reference>
<dbReference type="AlphaFoldDB" id="A0A8D8TRN7"/>
<dbReference type="EMBL" id="HBUF01304019">
    <property type="protein sequence ID" value="CAG6691664.1"/>
    <property type="molecule type" value="Transcribed_RNA"/>
</dbReference>
<sequence length="133" mass="15477">MIRKLAPNFSISCFVRFFFFSLQNLYQLGHYYEEKRGCCSPPNFTIHNSILDLFPTASLPLPHHPPPSIYFLFDTPPYNYSSYFFCRGVFRKEWKPSASSRRLQGNLLIPNLEDRQTQVSSLDRPESMDSAAL</sequence>
<proteinExistence type="predicted"/>
<organism evidence="2">
    <name type="scientific">Cacopsylla melanoneura</name>
    <dbReference type="NCBI Taxonomy" id="428564"/>
    <lineage>
        <taxon>Eukaryota</taxon>
        <taxon>Metazoa</taxon>
        <taxon>Ecdysozoa</taxon>
        <taxon>Arthropoda</taxon>
        <taxon>Hexapoda</taxon>
        <taxon>Insecta</taxon>
        <taxon>Pterygota</taxon>
        <taxon>Neoptera</taxon>
        <taxon>Paraneoptera</taxon>
        <taxon>Hemiptera</taxon>
        <taxon>Sternorrhyncha</taxon>
        <taxon>Psylloidea</taxon>
        <taxon>Psyllidae</taxon>
        <taxon>Psyllinae</taxon>
        <taxon>Cacopsylla</taxon>
    </lineage>
</organism>
<accession>A0A8D8TRN7</accession>
<evidence type="ECO:0000256" key="1">
    <source>
        <dbReference type="SAM" id="SignalP"/>
    </source>
</evidence>
<evidence type="ECO:0000313" key="2">
    <source>
        <dbReference type="EMBL" id="CAG6691664.1"/>
    </source>
</evidence>
<keyword evidence="1" id="KW-0732">Signal</keyword>
<feature type="chain" id="PRO_5034801107" evidence="1">
    <location>
        <begin position="17"/>
        <end position="133"/>
    </location>
</feature>